<keyword evidence="3" id="KW-1185">Reference proteome</keyword>
<name>A0A6H2DJB1_9SPHN</name>
<evidence type="ECO:0000313" key="2">
    <source>
        <dbReference type="EMBL" id="QJB68762.1"/>
    </source>
</evidence>
<dbReference type="PANTHER" id="PTHR22642:SF2">
    <property type="entry name" value="PROTEIN LONG AFTER FAR-RED 3"/>
    <property type="match status" value="1"/>
</dbReference>
<dbReference type="KEGG" id="phao:HF685_05280"/>
<accession>A0A6H2DJB1</accession>
<dbReference type="GO" id="GO:0016810">
    <property type="term" value="F:hydrolase activity, acting on carbon-nitrogen (but not peptide) bonds"/>
    <property type="evidence" value="ECO:0007669"/>
    <property type="project" value="InterPro"/>
</dbReference>
<dbReference type="AlphaFoldDB" id="A0A6H2DJB1"/>
<organism evidence="2 3">
    <name type="scientific">Parasphingorhabdus halotolerans</name>
    <dbReference type="NCBI Taxonomy" id="2725558"/>
    <lineage>
        <taxon>Bacteria</taxon>
        <taxon>Pseudomonadati</taxon>
        <taxon>Pseudomonadota</taxon>
        <taxon>Alphaproteobacteria</taxon>
        <taxon>Sphingomonadales</taxon>
        <taxon>Sphingomonadaceae</taxon>
        <taxon>Parasphingorhabdus</taxon>
    </lineage>
</organism>
<dbReference type="Proteomes" id="UP000501600">
    <property type="component" value="Chromosome"/>
</dbReference>
<dbReference type="SUPFAM" id="SSF51338">
    <property type="entry name" value="Composite domain of metallo-dependent hydrolases"/>
    <property type="match status" value="1"/>
</dbReference>
<dbReference type="InterPro" id="IPR032466">
    <property type="entry name" value="Metal_Hydrolase"/>
</dbReference>
<dbReference type="SUPFAM" id="SSF51556">
    <property type="entry name" value="Metallo-dependent hydrolases"/>
    <property type="match status" value="1"/>
</dbReference>
<dbReference type="Gene3D" id="3.10.310.70">
    <property type="match status" value="1"/>
</dbReference>
<dbReference type="RefSeq" id="WP_168818604.1">
    <property type="nucleotide sequence ID" value="NZ_CP051217.1"/>
</dbReference>
<dbReference type="EMBL" id="CP051217">
    <property type="protein sequence ID" value="QJB68762.1"/>
    <property type="molecule type" value="Genomic_DNA"/>
</dbReference>
<evidence type="ECO:0000313" key="3">
    <source>
        <dbReference type="Proteomes" id="UP000501600"/>
    </source>
</evidence>
<feature type="domain" description="Amidohydrolase 3" evidence="1">
    <location>
        <begin position="16"/>
        <end position="418"/>
    </location>
</feature>
<proteinExistence type="predicted"/>
<evidence type="ECO:0000259" key="1">
    <source>
        <dbReference type="Pfam" id="PF07969"/>
    </source>
</evidence>
<dbReference type="InterPro" id="IPR011059">
    <property type="entry name" value="Metal-dep_hydrolase_composite"/>
</dbReference>
<dbReference type="Gene3D" id="3.20.20.140">
    <property type="entry name" value="Metal-dependent hydrolases"/>
    <property type="match status" value="1"/>
</dbReference>
<keyword evidence="2" id="KW-0378">Hydrolase</keyword>
<gene>
    <name evidence="2" type="ORF">HF685_05280</name>
</gene>
<sequence>MIAEIGNQLAPQDGEQVIDGQSGVLLPGLHDHHIHLNASAAAMESVRCGPPHVQNQEELIVALEVASDGEWLRGIGYHPSVAGEIDRHWLDCNGPDRPIRIQHRGGRMWVFNSQAIALLAIDIPHDGRLVDGDAELRKLMGNQRPDLKPLVKKLLSFGITGVTEVTPGNDRDDFEHYSVNANPLNLTIMGGVDLHGHNGNSAQVGPLKIHNHDYDLPSLADVIAQISDAHVHGRAVAIHCVTRAEMMLSLAAIEDAGVHPGDRIEHAAIADDTIIEWIMKLGLTVVTQPHFITERQDAYLKEVESHELPHLWRLKSFVDAGIGIAGGSDAPFGDLNPWKAMASAVRRPGKLGPNEAISANDALALYTKPSSEAGAAPRQLVVGEKADLCLLDRSCADAYADFSAVNVQATWIDGELVYERILSTSPHSNAV</sequence>
<dbReference type="Gene3D" id="2.30.40.10">
    <property type="entry name" value="Urease, subunit C, domain 1"/>
    <property type="match status" value="1"/>
</dbReference>
<dbReference type="PANTHER" id="PTHR22642">
    <property type="entry name" value="IMIDAZOLONEPROPIONASE"/>
    <property type="match status" value="1"/>
</dbReference>
<dbReference type="Pfam" id="PF07969">
    <property type="entry name" value="Amidohydro_3"/>
    <property type="match status" value="1"/>
</dbReference>
<dbReference type="InterPro" id="IPR013108">
    <property type="entry name" value="Amidohydro_3"/>
</dbReference>
<reference evidence="2 3" key="1">
    <citation type="submission" date="2020-04" db="EMBL/GenBank/DDBJ databases">
        <title>Genome sequence for Sphingorhabdus sp. strain M1.</title>
        <authorList>
            <person name="Park S.-J."/>
        </authorList>
    </citation>
    <scope>NUCLEOTIDE SEQUENCE [LARGE SCALE GENOMIC DNA]</scope>
    <source>
        <strain evidence="2 3">JK6</strain>
    </source>
</reference>
<protein>
    <submittedName>
        <fullName evidence="2">Amidohydrolase family protein</fullName>
    </submittedName>
</protein>